<dbReference type="RefSeq" id="WP_345583202.1">
    <property type="nucleotide sequence ID" value="NZ_BAAAXF010000062.1"/>
</dbReference>
<evidence type="ECO:0000256" key="1">
    <source>
        <dbReference type="SAM" id="MobiDB-lite"/>
    </source>
</evidence>
<evidence type="ECO:0000313" key="4">
    <source>
        <dbReference type="Proteomes" id="UP001501455"/>
    </source>
</evidence>
<sequence>MSAGIRLAGWKTQMFESVLGFLPDWAQITVPALIVLAVVASWVVKIKRRIVHRRAARAGVRIHAAAPYGQGRGADHLGRYAPQQTRRPAPQAGPEPSGADFLGAHAPRQRRGDASA</sequence>
<comment type="caution">
    <text evidence="3">The sequence shown here is derived from an EMBL/GenBank/DDBJ whole genome shotgun (WGS) entry which is preliminary data.</text>
</comment>
<keyword evidence="2" id="KW-0812">Transmembrane</keyword>
<gene>
    <name evidence="3" type="ORF">GCM10019016_090310</name>
</gene>
<organism evidence="3 4">
    <name type="scientific">Streptomyces prasinosporus</name>
    <dbReference type="NCBI Taxonomy" id="68256"/>
    <lineage>
        <taxon>Bacteria</taxon>
        <taxon>Bacillati</taxon>
        <taxon>Actinomycetota</taxon>
        <taxon>Actinomycetes</taxon>
        <taxon>Kitasatosporales</taxon>
        <taxon>Streptomycetaceae</taxon>
        <taxon>Streptomyces</taxon>
        <taxon>Streptomyces albogriseolus group</taxon>
    </lineage>
</organism>
<feature type="region of interest" description="Disordered" evidence="1">
    <location>
        <begin position="70"/>
        <end position="116"/>
    </location>
</feature>
<accession>A0ABP6U5D8</accession>
<name>A0ABP6U5D8_9ACTN</name>
<keyword evidence="2" id="KW-0472">Membrane</keyword>
<keyword evidence="4" id="KW-1185">Reference proteome</keyword>
<evidence type="ECO:0000313" key="3">
    <source>
        <dbReference type="EMBL" id="GAA3501923.1"/>
    </source>
</evidence>
<keyword evidence="2" id="KW-1133">Transmembrane helix</keyword>
<dbReference type="Proteomes" id="UP001501455">
    <property type="component" value="Unassembled WGS sequence"/>
</dbReference>
<proteinExistence type="predicted"/>
<dbReference type="EMBL" id="BAAAXF010000062">
    <property type="protein sequence ID" value="GAA3501923.1"/>
    <property type="molecule type" value="Genomic_DNA"/>
</dbReference>
<evidence type="ECO:0000256" key="2">
    <source>
        <dbReference type="SAM" id="Phobius"/>
    </source>
</evidence>
<reference evidence="4" key="1">
    <citation type="journal article" date="2019" name="Int. J. Syst. Evol. Microbiol.">
        <title>The Global Catalogue of Microorganisms (GCM) 10K type strain sequencing project: providing services to taxonomists for standard genome sequencing and annotation.</title>
        <authorList>
            <consortium name="The Broad Institute Genomics Platform"/>
            <consortium name="The Broad Institute Genome Sequencing Center for Infectious Disease"/>
            <person name="Wu L."/>
            <person name="Ma J."/>
        </authorList>
    </citation>
    <scope>NUCLEOTIDE SEQUENCE [LARGE SCALE GENOMIC DNA]</scope>
    <source>
        <strain evidence="4">JCM 4816</strain>
    </source>
</reference>
<protein>
    <submittedName>
        <fullName evidence="3">Uncharacterized protein</fullName>
    </submittedName>
</protein>
<feature type="transmembrane region" description="Helical" evidence="2">
    <location>
        <begin position="25"/>
        <end position="44"/>
    </location>
</feature>